<protein>
    <submittedName>
        <fullName evidence="2">Uncharacterized protein</fullName>
    </submittedName>
</protein>
<dbReference type="Proteomes" id="UP000501179">
    <property type="component" value="Chromosome"/>
</dbReference>
<name>A0A6G9H790_9ACTN</name>
<dbReference type="KEGG" id="slia:HA039_32220"/>
<dbReference type="EMBL" id="CP050177">
    <property type="protein sequence ID" value="QIQ06360.1"/>
    <property type="molecule type" value="Genomic_DNA"/>
</dbReference>
<dbReference type="AlphaFoldDB" id="A0A6G9H790"/>
<proteinExistence type="predicted"/>
<dbReference type="RefSeq" id="WP_167035377.1">
    <property type="nucleotide sequence ID" value="NZ_CP050177.1"/>
</dbReference>
<accession>A0A6G9H790</accession>
<keyword evidence="1" id="KW-0732">Signal</keyword>
<feature type="signal peptide" evidence="1">
    <location>
        <begin position="1"/>
        <end position="25"/>
    </location>
</feature>
<organism evidence="2 3">
    <name type="scientific">Streptomyces liangshanensis</name>
    <dbReference type="NCBI Taxonomy" id="2717324"/>
    <lineage>
        <taxon>Bacteria</taxon>
        <taxon>Bacillati</taxon>
        <taxon>Actinomycetota</taxon>
        <taxon>Actinomycetes</taxon>
        <taxon>Kitasatosporales</taxon>
        <taxon>Streptomycetaceae</taxon>
        <taxon>Streptomyces</taxon>
    </lineage>
</organism>
<sequence>MRKFIGSLFAVMAGAVLATAPGAQAAPVEAAVARPADAQQSWRTTFYCGSADTWTRCSFSSSDFPETAEWLPGGSPSVHLLVNNHAAAGEACRIVVNGGRFDARYIDPGYNLWTWLGNTGADPAVQLECIRRSQSGDAGIGGYIQFNY</sequence>
<reference evidence="2 3" key="1">
    <citation type="submission" date="2020-03" db="EMBL/GenBank/DDBJ databases">
        <title>A novel species.</title>
        <authorList>
            <person name="Gao J."/>
        </authorList>
    </citation>
    <scope>NUCLEOTIDE SEQUENCE [LARGE SCALE GENOMIC DNA]</scope>
    <source>
        <strain evidence="2 3">QMT-12</strain>
    </source>
</reference>
<keyword evidence="3" id="KW-1185">Reference proteome</keyword>
<evidence type="ECO:0000313" key="3">
    <source>
        <dbReference type="Proteomes" id="UP000501179"/>
    </source>
</evidence>
<gene>
    <name evidence="2" type="ORF">HA039_32220</name>
</gene>
<feature type="chain" id="PRO_5026100147" evidence="1">
    <location>
        <begin position="26"/>
        <end position="148"/>
    </location>
</feature>
<evidence type="ECO:0000313" key="2">
    <source>
        <dbReference type="EMBL" id="QIQ06360.1"/>
    </source>
</evidence>
<evidence type="ECO:0000256" key="1">
    <source>
        <dbReference type="SAM" id="SignalP"/>
    </source>
</evidence>